<protein>
    <submittedName>
        <fullName evidence="2">Uncharacterized protein</fullName>
    </submittedName>
</protein>
<feature type="transmembrane region" description="Helical" evidence="1">
    <location>
        <begin position="30"/>
        <end position="49"/>
    </location>
</feature>
<feature type="transmembrane region" description="Helical" evidence="1">
    <location>
        <begin position="7"/>
        <end position="24"/>
    </location>
</feature>
<evidence type="ECO:0000313" key="2">
    <source>
        <dbReference type="EMBL" id="PON71016.1"/>
    </source>
</evidence>
<keyword evidence="1" id="KW-0812">Transmembrane</keyword>
<keyword evidence="1" id="KW-1133">Transmembrane helix</keyword>
<sequence length="55" mass="6371">DPSQKYAYVLYLVFLAISLQHYYLHGFYVISWAANVVGAILVLMTELDVHFEDSF</sequence>
<feature type="non-terminal residue" evidence="2">
    <location>
        <position position="55"/>
    </location>
</feature>
<feature type="non-terminal residue" evidence="2">
    <location>
        <position position="1"/>
    </location>
</feature>
<comment type="caution">
    <text evidence="2">The sequence shown here is derived from an EMBL/GenBank/DDBJ whole genome shotgun (WGS) entry which is preliminary data.</text>
</comment>
<evidence type="ECO:0000313" key="3">
    <source>
        <dbReference type="Proteomes" id="UP000237105"/>
    </source>
</evidence>
<gene>
    <name evidence="2" type="ORF">PanWU01x14_077260</name>
</gene>
<evidence type="ECO:0000256" key="1">
    <source>
        <dbReference type="SAM" id="Phobius"/>
    </source>
</evidence>
<name>A0A2P5DCJ7_PARAD</name>
<dbReference type="Proteomes" id="UP000237105">
    <property type="component" value="Unassembled WGS sequence"/>
</dbReference>
<dbReference type="EMBL" id="JXTB01000047">
    <property type="protein sequence ID" value="PON71016.1"/>
    <property type="molecule type" value="Genomic_DNA"/>
</dbReference>
<dbReference type="AlphaFoldDB" id="A0A2P5DCJ7"/>
<proteinExistence type="predicted"/>
<keyword evidence="1" id="KW-0472">Membrane</keyword>
<reference evidence="3" key="1">
    <citation type="submission" date="2016-06" db="EMBL/GenBank/DDBJ databases">
        <title>Parallel loss of symbiosis genes in relatives of nitrogen-fixing non-legume Parasponia.</title>
        <authorList>
            <person name="Van Velzen R."/>
            <person name="Holmer R."/>
            <person name="Bu F."/>
            <person name="Rutten L."/>
            <person name="Van Zeijl A."/>
            <person name="Liu W."/>
            <person name="Santuari L."/>
            <person name="Cao Q."/>
            <person name="Sharma T."/>
            <person name="Shen D."/>
            <person name="Roswanjaya Y."/>
            <person name="Wardhani T."/>
            <person name="Kalhor M.S."/>
            <person name="Jansen J."/>
            <person name="Van den Hoogen J."/>
            <person name="Gungor B."/>
            <person name="Hartog M."/>
            <person name="Hontelez J."/>
            <person name="Verver J."/>
            <person name="Yang W.-C."/>
            <person name="Schijlen E."/>
            <person name="Repin R."/>
            <person name="Schilthuizen M."/>
            <person name="Schranz E."/>
            <person name="Heidstra R."/>
            <person name="Miyata K."/>
            <person name="Fedorova E."/>
            <person name="Kohlen W."/>
            <person name="Bisseling T."/>
            <person name="Smit S."/>
            <person name="Geurts R."/>
        </authorList>
    </citation>
    <scope>NUCLEOTIDE SEQUENCE [LARGE SCALE GENOMIC DNA]</scope>
    <source>
        <strain evidence="3">cv. WU1-14</strain>
    </source>
</reference>
<organism evidence="2 3">
    <name type="scientific">Parasponia andersonii</name>
    <name type="common">Sponia andersonii</name>
    <dbReference type="NCBI Taxonomy" id="3476"/>
    <lineage>
        <taxon>Eukaryota</taxon>
        <taxon>Viridiplantae</taxon>
        <taxon>Streptophyta</taxon>
        <taxon>Embryophyta</taxon>
        <taxon>Tracheophyta</taxon>
        <taxon>Spermatophyta</taxon>
        <taxon>Magnoliopsida</taxon>
        <taxon>eudicotyledons</taxon>
        <taxon>Gunneridae</taxon>
        <taxon>Pentapetalae</taxon>
        <taxon>rosids</taxon>
        <taxon>fabids</taxon>
        <taxon>Rosales</taxon>
        <taxon>Cannabaceae</taxon>
        <taxon>Parasponia</taxon>
    </lineage>
</organism>
<accession>A0A2P5DCJ7</accession>
<keyword evidence="3" id="KW-1185">Reference proteome</keyword>